<organism evidence="3 4">
    <name type="scientific">Candidatus Lloydbacteria bacterium RIFCSPHIGHO2_02_FULL_50_13</name>
    <dbReference type="NCBI Taxonomy" id="1798661"/>
    <lineage>
        <taxon>Bacteria</taxon>
        <taxon>Candidatus Lloydiibacteriota</taxon>
    </lineage>
</organism>
<evidence type="ECO:0000256" key="1">
    <source>
        <dbReference type="SAM" id="MobiDB-lite"/>
    </source>
</evidence>
<evidence type="ECO:0000313" key="3">
    <source>
        <dbReference type="EMBL" id="OGZ08410.1"/>
    </source>
</evidence>
<keyword evidence="2" id="KW-1133">Transmembrane helix</keyword>
<feature type="region of interest" description="Disordered" evidence="1">
    <location>
        <begin position="30"/>
        <end position="51"/>
    </location>
</feature>
<evidence type="ECO:0000256" key="2">
    <source>
        <dbReference type="SAM" id="Phobius"/>
    </source>
</evidence>
<keyword evidence="2" id="KW-0812">Transmembrane</keyword>
<reference evidence="3 4" key="1">
    <citation type="journal article" date="2016" name="Nat. Commun.">
        <title>Thousands of microbial genomes shed light on interconnected biogeochemical processes in an aquifer system.</title>
        <authorList>
            <person name="Anantharaman K."/>
            <person name="Brown C.T."/>
            <person name="Hug L.A."/>
            <person name="Sharon I."/>
            <person name="Castelle C.J."/>
            <person name="Probst A.J."/>
            <person name="Thomas B.C."/>
            <person name="Singh A."/>
            <person name="Wilkins M.J."/>
            <person name="Karaoz U."/>
            <person name="Brodie E.L."/>
            <person name="Williams K.H."/>
            <person name="Hubbard S.S."/>
            <person name="Banfield J.F."/>
        </authorList>
    </citation>
    <scope>NUCLEOTIDE SEQUENCE [LARGE SCALE GENOMIC DNA]</scope>
</reference>
<protein>
    <submittedName>
        <fullName evidence="3">Uncharacterized protein</fullName>
    </submittedName>
</protein>
<dbReference type="EMBL" id="MHLL01000035">
    <property type="protein sequence ID" value="OGZ08410.1"/>
    <property type="molecule type" value="Genomic_DNA"/>
</dbReference>
<accession>A0A1G2D621</accession>
<dbReference type="STRING" id="1798661.A3D65_03540"/>
<dbReference type="AlphaFoldDB" id="A0A1G2D621"/>
<evidence type="ECO:0000313" key="4">
    <source>
        <dbReference type="Proteomes" id="UP000177996"/>
    </source>
</evidence>
<gene>
    <name evidence="3" type="ORF">A3D65_03540</name>
</gene>
<feature type="compositionally biased region" description="Low complexity" evidence="1">
    <location>
        <begin position="30"/>
        <end position="47"/>
    </location>
</feature>
<keyword evidence="2" id="KW-0472">Membrane</keyword>
<comment type="caution">
    <text evidence="3">The sequence shown here is derived from an EMBL/GenBank/DDBJ whole genome shotgun (WGS) entry which is preliminary data.</text>
</comment>
<feature type="transmembrane region" description="Helical" evidence="2">
    <location>
        <begin position="6"/>
        <end position="23"/>
    </location>
</feature>
<dbReference type="Proteomes" id="UP000177996">
    <property type="component" value="Unassembled WGS sequence"/>
</dbReference>
<sequence length="95" mass="10336">MRPHLWIAVILALAVGIGGLLWFRSERTSVPTVPESSPSVETPQSSVGDETSITNYDECITAGNPPLPDAPDKCLTKDGHVFIEGVIEEQFIEEE</sequence>
<name>A0A1G2D621_9BACT</name>
<proteinExistence type="predicted"/>